<evidence type="ECO:0000256" key="5">
    <source>
        <dbReference type="ARBA" id="ARBA00022692"/>
    </source>
</evidence>
<accession>C1N8B5</accession>
<comment type="cofactor">
    <cofactor evidence="13">
        <name>Fe(2+)</name>
        <dbReference type="ChEBI" id="CHEBI:29033"/>
    </cofactor>
</comment>
<proteinExistence type="inferred from homology"/>
<dbReference type="AlphaFoldDB" id="C1N8B5"/>
<dbReference type="PANTHER" id="PTHR11351:SF31">
    <property type="entry name" value="DESATURASE 1, ISOFORM A-RELATED"/>
    <property type="match status" value="1"/>
</dbReference>
<name>C1N8B5_MICPC</name>
<dbReference type="InterPro" id="IPR005804">
    <property type="entry name" value="FA_desaturase_dom"/>
</dbReference>
<keyword evidence="7 14" id="KW-1133">Transmembrane helix</keyword>
<evidence type="ECO:0000313" key="17">
    <source>
        <dbReference type="Proteomes" id="UP000001876"/>
    </source>
</evidence>
<evidence type="ECO:0000256" key="8">
    <source>
        <dbReference type="ARBA" id="ARBA00023002"/>
    </source>
</evidence>
<keyword evidence="8 13" id="KW-0560">Oxidoreductase</keyword>
<evidence type="ECO:0000256" key="11">
    <source>
        <dbReference type="ARBA" id="ARBA00023136"/>
    </source>
</evidence>
<keyword evidence="10" id="KW-0443">Lipid metabolism</keyword>
<evidence type="ECO:0000256" key="2">
    <source>
        <dbReference type="ARBA" id="ARBA00005189"/>
    </source>
</evidence>
<dbReference type="OrthoDB" id="10260134at2759"/>
<dbReference type="PANTHER" id="PTHR11351">
    <property type="entry name" value="ACYL-COA DESATURASE"/>
    <property type="match status" value="1"/>
</dbReference>
<dbReference type="InterPro" id="IPR015876">
    <property type="entry name" value="Acyl-CoA_DS"/>
</dbReference>
<sequence length="289" mass="33825">KKVLWSDVLYSPKREAFLRKWMPTDITYASFIGAMHAGCLLAPFTFTWSAFNCFLVMYFITGCLGITLSYHRQLSHKSFTTPKWLEYALAYCGAMAVQGDPLEWASSHRHHHQHCDTPKDPHTPYEGFWWSHCGWLLDNEATLKRVGDRSNAKELAEQPFYQFMEKTYMWHVLAWALAFYAIGGLPWLVWGFCVRTCWVYHITWAVNSVAHVWGSQTFNTGDLSRNNWWIGVLAFGEGWHNNHHAFEFSARHGLEWWQIDMTWWCVCVLKFLGLADKVKLPSEKQMDRI</sequence>
<organism evidence="17">
    <name type="scientific">Micromonas pusilla (strain CCMP1545)</name>
    <name type="common">Picoplanktonic green alga</name>
    <dbReference type="NCBI Taxonomy" id="564608"/>
    <lineage>
        <taxon>Eukaryota</taxon>
        <taxon>Viridiplantae</taxon>
        <taxon>Chlorophyta</taxon>
        <taxon>Mamiellophyceae</taxon>
        <taxon>Mamiellales</taxon>
        <taxon>Mamiellaceae</taxon>
        <taxon>Micromonas</taxon>
    </lineage>
</organism>
<feature type="transmembrane region" description="Helical" evidence="14">
    <location>
        <begin position="49"/>
        <end position="70"/>
    </location>
</feature>
<feature type="non-terminal residue" evidence="16">
    <location>
        <position position="289"/>
    </location>
</feature>
<evidence type="ECO:0000256" key="6">
    <source>
        <dbReference type="ARBA" id="ARBA00022832"/>
    </source>
</evidence>
<comment type="subcellular location">
    <subcellularLocation>
        <location evidence="1">Membrane</location>
        <topology evidence="1">Multi-pass membrane protein</topology>
    </subcellularLocation>
</comment>
<feature type="transmembrane region" description="Helical" evidence="14">
    <location>
        <begin position="21"/>
        <end position="43"/>
    </location>
</feature>
<gene>
    <name evidence="16" type="ORF">MICPUCDRAFT_4458</name>
</gene>
<dbReference type="OMA" id="IPWYFLG"/>
<dbReference type="CDD" id="cd03505">
    <property type="entry name" value="Delta9-FADS-like"/>
    <property type="match status" value="1"/>
</dbReference>
<feature type="transmembrane region" description="Helical" evidence="14">
    <location>
        <begin position="168"/>
        <end position="190"/>
    </location>
</feature>
<keyword evidence="12 13" id="KW-0275">Fatty acid biosynthesis</keyword>
<evidence type="ECO:0000256" key="13">
    <source>
        <dbReference type="RuleBase" id="RU000581"/>
    </source>
</evidence>
<protein>
    <submittedName>
        <fullName evidence="16">Predicted protein</fullName>
    </submittedName>
</protein>
<dbReference type="RefSeq" id="XP_003064240.1">
    <property type="nucleotide sequence ID" value="XM_003064194.1"/>
</dbReference>
<dbReference type="PRINTS" id="PR00075">
    <property type="entry name" value="FACDDSATRASE"/>
</dbReference>
<keyword evidence="5 13" id="KW-0812">Transmembrane</keyword>
<dbReference type="GO" id="GO:0042761">
    <property type="term" value="P:very long-chain fatty acid biosynthetic process"/>
    <property type="evidence" value="ECO:0007669"/>
    <property type="project" value="TreeGrafter"/>
</dbReference>
<dbReference type="KEGG" id="mpp:MICPUCDRAFT_4458"/>
<evidence type="ECO:0000259" key="15">
    <source>
        <dbReference type="Pfam" id="PF00487"/>
    </source>
</evidence>
<evidence type="ECO:0000256" key="3">
    <source>
        <dbReference type="ARBA" id="ARBA00009295"/>
    </source>
</evidence>
<evidence type="ECO:0000256" key="10">
    <source>
        <dbReference type="ARBA" id="ARBA00023098"/>
    </source>
</evidence>
<dbReference type="STRING" id="564608.C1N8B5"/>
<keyword evidence="4 13" id="KW-0444">Lipid biosynthesis</keyword>
<evidence type="ECO:0000256" key="14">
    <source>
        <dbReference type="SAM" id="Phobius"/>
    </source>
</evidence>
<dbReference type="GO" id="GO:0005789">
    <property type="term" value="C:endoplasmic reticulum membrane"/>
    <property type="evidence" value="ECO:0007669"/>
    <property type="project" value="TreeGrafter"/>
</dbReference>
<evidence type="ECO:0000256" key="12">
    <source>
        <dbReference type="ARBA" id="ARBA00023160"/>
    </source>
</evidence>
<dbReference type="EMBL" id="GG663750">
    <property type="protein sequence ID" value="EEH51862.1"/>
    <property type="molecule type" value="Genomic_DNA"/>
</dbReference>
<feature type="non-terminal residue" evidence="16">
    <location>
        <position position="1"/>
    </location>
</feature>
<comment type="domain">
    <text evidence="13">The histidine box domains are involved in binding the catalytic metal ions.</text>
</comment>
<comment type="similarity">
    <text evidence="3 13">Belongs to the fatty acid desaturase type 1 family.</text>
</comment>
<evidence type="ECO:0000313" key="16">
    <source>
        <dbReference type="EMBL" id="EEH51862.1"/>
    </source>
</evidence>
<keyword evidence="6" id="KW-0276">Fatty acid metabolism</keyword>
<dbReference type="eggNOG" id="KOG1600">
    <property type="taxonomic scope" value="Eukaryota"/>
</dbReference>
<feature type="domain" description="Fatty acid desaturase" evidence="15">
    <location>
        <begin position="48"/>
        <end position="263"/>
    </location>
</feature>
<evidence type="ECO:0000256" key="9">
    <source>
        <dbReference type="ARBA" id="ARBA00023004"/>
    </source>
</evidence>
<comment type="pathway">
    <text evidence="2">Lipid metabolism.</text>
</comment>
<evidence type="ECO:0000256" key="4">
    <source>
        <dbReference type="ARBA" id="ARBA00022516"/>
    </source>
</evidence>
<keyword evidence="9" id="KW-0408">Iron</keyword>
<keyword evidence="11 14" id="KW-0472">Membrane</keyword>
<evidence type="ECO:0000256" key="1">
    <source>
        <dbReference type="ARBA" id="ARBA00004141"/>
    </source>
</evidence>
<dbReference type="Pfam" id="PF00487">
    <property type="entry name" value="FA_desaturase"/>
    <property type="match status" value="1"/>
</dbReference>
<reference evidence="16 17" key="1">
    <citation type="journal article" date="2009" name="Science">
        <title>Green evolution and dynamic adaptations revealed by genomes of the marine picoeukaryotes Micromonas.</title>
        <authorList>
            <person name="Worden A.Z."/>
            <person name="Lee J.H."/>
            <person name="Mock T."/>
            <person name="Rouze P."/>
            <person name="Simmons M.P."/>
            <person name="Aerts A.L."/>
            <person name="Allen A.E."/>
            <person name="Cuvelier M.L."/>
            <person name="Derelle E."/>
            <person name="Everett M.V."/>
            <person name="Foulon E."/>
            <person name="Grimwood J."/>
            <person name="Gundlach H."/>
            <person name="Henrissat B."/>
            <person name="Napoli C."/>
            <person name="McDonald S.M."/>
            <person name="Parker M.S."/>
            <person name="Rombauts S."/>
            <person name="Salamov A."/>
            <person name="Von Dassow P."/>
            <person name="Badger J.H."/>
            <person name="Coutinho P.M."/>
            <person name="Demir E."/>
            <person name="Dubchak I."/>
            <person name="Gentemann C."/>
            <person name="Eikrem W."/>
            <person name="Gready J.E."/>
            <person name="John U."/>
            <person name="Lanier W."/>
            <person name="Lindquist E.A."/>
            <person name="Lucas S."/>
            <person name="Mayer K.F."/>
            <person name="Moreau H."/>
            <person name="Not F."/>
            <person name="Otillar R."/>
            <person name="Panaud O."/>
            <person name="Pangilinan J."/>
            <person name="Paulsen I."/>
            <person name="Piegu B."/>
            <person name="Poliakov A."/>
            <person name="Robbens S."/>
            <person name="Schmutz J."/>
            <person name="Toulza E."/>
            <person name="Wyss T."/>
            <person name="Zelensky A."/>
            <person name="Zhou K."/>
            <person name="Armbrust E.V."/>
            <person name="Bhattacharya D."/>
            <person name="Goodenough U.W."/>
            <person name="Van de Peer Y."/>
            <person name="Grigoriev I.V."/>
        </authorList>
    </citation>
    <scope>NUCLEOTIDE SEQUENCE [LARGE SCALE GENOMIC DNA]</scope>
    <source>
        <strain evidence="16 17">CCMP1545</strain>
    </source>
</reference>
<evidence type="ECO:0000256" key="7">
    <source>
        <dbReference type="ARBA" id="ARBA00022989"/>
    </source>
</evidence>
<keyword evidence="17" id="KW-1185">Reference proteome</keyword>
<dbReference type="Proteomes" id="UP000001876">
    <property type="component" value="Unassembled WGS sequence"/>
</dbReference>
<dbReference type="GeneID" id="9689494"/>
<dbReference type="GO" id="GO:0016717">
    <property type="term" value="F:oxidoreductase activity, acting on paired donors, with oxidation of a pair of donors resulting in the reduction of molecular oxygen to two molecules of water"/>
    <property type="evidence" value="ECO:0007669"/>
    <property type="project" value="InterPro"/>
</dbReference>